<accession>A0ABR4LXQ0</accession>
<reference evidence="2 3" key="1">
    <citation type="submission" date="2024-07" db="EMBL/GenBank/DDBJ databases">
        <title>Section-level genome sequencing and comparative genomics of Aspergillus sections Usti and Cavernicolus.</title>
        <authorList>
            <consortium name="Lawrence Berkeley National Laboratory"/>
            <person name="Nybo J.L."/>
            <person name="Vesth T.C."/>
            <person name="Theobald S."/>
            <person name="Frisvad J.C."/>
            <person name="Larsen T.O."/>
            <person name="Kjaerboelling I."/>
            <person name="Rothschild-Mancinelli K."/>
            <person name="Lyhne E.K."/>
            <person name="Kogle M.E."/>
            <person name="Barry K."/>
            <person name="Clum A."/>
            <person name="Na H."/>
            <person name="Ledsgaard L."/>
            <person name="Lin J."/>
            <person name="Lipzen A."/>
            <person name="Kuo A."/>
            <person name="Riley R."/>
            <person name="Mondo S."/>
            <person name="Labutti K."/>
            <person name="Haridas S."/>
            <person name="Pangalinan J."/>
            <person name="Salamov A.A."/>
            <person name="Simmons B.A."/>
            <person name="Magnuson J.K."/>
            <person name="Chen J."/>
            <person name="Drula E."/>
            <person name="Henrissat B."/>
            <person name="Wiebenga A."/>
            <person name="Lubbers R.J."/>
            <person name="Gomes A.C."/>
            <person name="Macurrencykelacurrency M.R."/>
            <person name="Stajich J."/>
            <person name="Grigoriev I.V."/>
            <person name="Mortensen U.H."/>
            <person name="De Vries R.P."/>
            <person name="Baker S.E."/>
            <person name="Andersen M.R."/>
        </authorList>
    </citation>
    <scope>NUCLEOTIDE SEQUENCE [LARGE SCALE GENOMIC DNA]</scope>
    <source>
        <strain evidence="2 3">CBS 449.75</strain>
    </source>
</reference>
<evidence type="ECO:0000256" key="1">
    <source>
        <dbReference type="SAM" id="SignalP"/>
    </source>
</evidence>
<keyword evidence="3" id="KW-1185">Reference proteome</keyword>
<dbReference type="EMBL" id="JBFXLQ010000015">
    <property type="protein sequence ID" value="KAL2868168.1"/>
    <property type="molecule type" value="Genomic_DNA"/>
</dbReference>
<feature type="chain" id="PRO_5047208585" evidence="1">
    <location>
        <begin position="21"/>
        <end position="259"/>
    </location>
</feature>
<dbReference type="Proteomes" id="UP001610432">
    <property type="component" value="Unassembled WGS sequence"/>
</dbReference>
<gene>
    <name evidence="2" type="ORF">BJX67DRAFT_380366</name>
</gene>
<comment type="caution">
    <text evidence="2">The sequence shown here is derived from an EMBL/GenBank/DDBJ whole genome shotgun (WGS) entry which is preliminary data.</text>
</comment>
<organism evidence="2 3">
    <name type="scientific">Aspergillus lucknowensis</name>
    <dbReference type="NCBI Taxonomy" id="176173"/>
    <lineage>
        <taxon>Eukaryota</taxon>
        <taxon>Fungi</taxon>
        <taxon>Dikarya</taxon>
        <taxon>Ascomycota</taxon>
        <taxon>Pezizomycotina</taxon>
        <taxon>Eurotiomycetes</taxon>
        <taxon>Eurotiomycetidae</taxon>
        <taxon>Eurotiales</taxon>
        <taxon>Aspergillaceae</taxon>
        <taxon>Aspergillus</taxon>
        <taxon>Aspergillus subgen. Nidulantes</taxon>
    </lineage>
</organism>
<sequence length="259" mass="28238">MAGPCLLLLMLITSFSPVSAEICSFWDSGCVDPLAQTAISFKLPPLFLEPINFYYAFDADARGKGQEPMIKASYWIGYEAYINNSVIDINRTSEIAVRVGNLTGTPSGENNGCDGVWGSECSKNFKDFFQKIIFDLITAGDSYNNPLGTVIESFLAHPPLISNCPPPLFDVQQFPSDQFAIENEDDKIAVIKKTGGSDKPWSTFFIDNMTAGDQAEQVAVAIISRTPSYGTEPPSKKEEIQIEFICARAPSPGSSTSDD</sequence>
<keyword evidence="1" id="KW-0732">Signal</keyword>
<dbReference type="RefSeq" id="XP_070887147.1">
    <property type="nucleotide sequence ID" value="XM_071032780.1"/>
</dbReference>
<evidence type="ECO:0000313" key="3">
    <source>
        <dbReference type="Proteomes" id="UP001610432"/>
    </source>
</evidence>
<proteinExistence type="predicted"/>
<protein>
    <submittedName>
        <fullName evidence="2">Uncharacterized protein</fullName>
    </submittedName>
</protein>
<feature type="signal peptide" evidence="1">
    <location>
        <begin position="1"/>
        <end position="20"/>
    </location>
</feature>
<dbReference type="GeneID" id="98147852"/>
<name>A0ABR4LXQ0_9EURO</name>
<evidence type="ECO:0000313" key="2">
    <source>
        <dbReference type="EMBL" id="KAL2868168.1"/>
    </source>
</evidence>